<evidence type="ECO:0000256" key="5">
    <source>
        <dbReference type="ARBA" id="ARBA00022692"/>
    </source>
</evidence>
<dbReference type="Proteomes" id="UP000563524">
    <property type="component" value="Unassembled WGS sequence"/>
</dbReference>
<feature type="domain" description="Glycosyltransferase RgtA/B/C/D-like" evidence="9">
    <location>
        <begin position="59"/>
        <end position="220"/>
    </location>
</feature>
<evidence type="ECO:0000256" key="7">
    <source>
        <dbReference type="ARBA" id="ARBA00023136"/>
    </source>
</evidence>
<dbReference type="EMBL" id="JACHOB010000001">
    <property type="protein sequence ID" value="MBB4658218.1"/>
    <property type="molecule type" value="Genomic_DNA"/>
</dbReference>
<evidence type="ECO:0000256" key="4">
    <source>
        <dbReference type="ARBA" id="ARBA00022679"/>
    </source>
</evidence>
<dbReference type="InterPro" id="IPR050297">
    <property type="entry name" value="LipidA_mod_glycosyltrf_83"/>
</dbReference>
<evidence type="ECO:0000313" key="10">
    <source>
        <dbReference type="EMBL" id="MBB4658218.1"/>
    </source>
</evidence>
<keyword evidence="3" id="KW-0328">Glycosyltransferase</keyword>
<keyword evidence="2" id="KW-1003">Cell membrane</keyword>
<sequence length="488" mass="52419">MTDPATGRNSLSPLAVALGVTVAVTAARLVLLPLYETALGPDEAQYWFWSRSLDWGYYSKPPVIAWLIALPTALFGDHAWSVRLFSPILIGATGLFLFGTARRLSGPTAGYWALVLWHLMPAVMLGATIITTDIPLLACWSAALYALVRLTEVGAPRYRWGAALGAALGLGLLSKYAMIYWPLGLLLALPFTPRLRSAGVGPYALACTIAALVFAPNVAWNLSHGMQTVGHTADNASWSGGLHWDELGDFLAGQIGVFGPLTFLALLALLVRRPRSALSNAGFLLAFIVPPLALICAQALLSRAHANWAMTAYPAATVLLPIWLGRARWVLPSSAALHAVVGLVFTVVLLHLPLADGLGLSNVVKRLRGWDETAAQVARAAAGYDGLLLDDRELAAHLVWELRASNTPIRVLDVGGGLDNTYEYALPYRPAPGDRFLLVTQNDITAAPYQVFGTILPVGEVFVDLNATRRGRRERTLDLWAASDPSAP</sequence>
<proteinExistence type="predicted"/>
<evidence type="ECO:0000313" key="11">
    <source>
        <dbReference type="Proteomes" id="UP000563524"/>
    </source>
</evidence>
<feature type="transmembrane region" description="Helical" evidence="8">
    <location>
        <begin position="250"/>
        <end position="271"/>
    </location>
</feature>
<dbReference type="GO" id="GO:0005886">
    <property type="term" value="C:plasma membrane"/>
    <property type="evidence" value="ECO:0007669"/>
    <property type="project" value="UniProtKB-SubCell"/>
</dbReference>
<keyword evidence="5 8" id="KW-0812">Transmembrane</keyword>
<feature type="transmembrane region" description="Helical" evidence="8">
    <location>
        <begin position="82"/>
        <end position="101"/>
    </location>
</feature>
<dbReference type="RefSeq" id="WP_183815874.1">
    <property type="nucleotide sequence ID" value="NZ_JACHOB010000001.1"/>
</dbReference>
<evidence type="ECO:0000256" key="2">
    <source>
        <dbReference type="ARBA" id="ARBA00022475"/>
    </source>
</evidence>
<organism evidence="10 11">
    <name type="scientific">Parvularcula dongshanensis</name>
    <dbReference type="NCBI Taxonomy" id="1173995"/>
    <lineage>
        <taxon>Bacteria</taxon>
        <taxon>Pseudomonadati</taxon>
        <taxon>Pseudomonadota</taxon>
        <taxon>Alphaproteobacteria</taxon>
        <taxon>Parvularculales</taxon>
        <taxon>Parvularculaceae</taxon>
        <taxon>Parvularcula</taxon>
    </lineage>
</organism>
<feature type="transmembrane region" description="Helical" evidence="8">
    <location>
        <begin position="160"/>
        <end position="181"/>
    </location>
</feature>
<dbReference type="PANTHER" id="PTHR33908:SF11">
    <property type="entry name" value="MEMBRANE PROTEIN"/>
    <property type="match status" value="1"/>
</dbReference>
<feature type="transmembrane region" description="Helical" evidence="8">
    <location>
        <begin position="307"/>
        <end position="324"/>
    </location>
</feature>
<reference evidence="10 11" key="1">
    <citation type="submission" date="2020-08" db="EMBL/GenBank/DDBJ databases">
        <title>Genomic Encyclopedia of Type Strains, Phase IV (KMG-IV): sequencing the most valuable type-strain genomes for metagenomic binning, comparative biology and taxonomic classification.</title>
        <authorList>
            <person name="Goeker M."/>
        </authorList>
    </citation>
    <scope>NUCLEOTIDE SEQUENCE [LARGE SCALE GENOMIC DNA]</scope>
    <source>
        <strain evidence="10 11">DSM 102850</strain>
    </source>
</reference>
<dbReference type="GO" id="GO:0009103">
    <property type="term" value="P:lipopolysaccharide biosynthetic process"/>
    <property type="evidence" value="ECO:0007669"/>
    <property type="project" value="UniProtKB-ARBA"/>
</dbReference>
<keyword evidence="11" id="KW-1185">Reference proteome</keyword>
<name>A0A840I200_9PROT</name>
<evidence type="ECO:0000256" key="3">
    <source>
        <dbReference type="ARBA" id="ARBA00022676"/>
    </source>
</evidence>
<dbReference type="AlphaFoldDB" id="A0A840I200"/>
<dbReference type="InterPro" id="IPR038731">
    <property type="entry name" value="RgtA/B/C-like"/>
</dbReference>
<evidence type="ECO:0000256" key="1">
    <source>
        <dbReference type="ARBA" id="ARBA00004651"/>
    </source>
</evidence>
<feature type="transmembrane region" description="Helical" evidence="8">
    <location>
        <begin position="283"/>
        <end position="301"/>
    </location>
</feature>
<gene>
    <name evidence="10" type="ORF">GGQ59_000718</name>
</gene>
<feature type="transmembrane region" description="Helical" evidence="8">
    <location>
        <begin position="12"/>
        <end position="35"/>
    </location>
</feature>
<feature type="transmembrane region" description="Helical" evidence="8">
    <location>
        <begin position="336"/>
        <end position="354"/>
    </location>
</feature>
<accession>A0A840I200</accession>
<dbReference type="PANTHER" id="PTHR33908">
    <property type="entry name" value="MANNOSYLTRANSFERASE YKCB-RELATED"/>
    <property type="match status" value="1"/>
</dbReference>
<evidence type="ECO:0000256" key="6">
    <source>
        <dbReference type="ARBA" id="ARBA00022989"/>
    </source>
</evidence>
<evidence type="ECO:0000256" key="8">
    <source>
        <dbReference type="SAM" id="Phobius"/>
    </source>
</evidence>
<comment type="caution">
    <text evidence="10">The sequence shown here is derived from an EMBL/GenBank/DDBJ whole genome shotgun (WGS) entry which is preliminary data.</text>
</comment>
<keyword evidence="6 8" id="KW-1133">Transmembrane helix</keyword>
<protein>
    <submittedName>
        <fullName evidence="10">4-amino-4-deoxy-L-arabinose transferase-like glycosyltransferase</fullName>
    </submittedName>
</protein>
<dbReference type="GO" id="GO:0016763">
    <property type="term" value="F:pentosyltransferase activity"/>
    <property type="evidence" value="ECO:0007669"/>
    <property type="project" value="TreeGrafter"/>
</dbReference>
<keyword evidence="4 10" id="KW-0808">Transferase</keyword>
<comment type="subcellular location">
    <subcellularLocation>
        <location evidence="1">Cell membrane</location>
        <topology evidence="1">Multi-pass membrane protein</topology>
    </subcellularLocation>
</comment>
<evidence type="ECO:0000259" key="9">
    <source>
        <dbReference type="Pfam" id="PF13231"/>
    </source>
</evidence>
<keyword evidence="7 8" id="KW-0472">Membrane</keyword>
<dbReference type="Pfam" id="PF13231">
    <property type="entry name" value="PMT_2"/>
    <property type="match status" value="1"/>
</dbReference>